<dbReference type="InterPro" id="IPR036870">
    <property type="entry name" value="Ribosomal_bS18_sf"/>
</dbReference>
<keyword evidence="5" id="KW-0694">RNA-binding</keyword>
<dbReference type="RefSeq" id="WP_102364686.1">
    <property type="nucleotide sequence ID" value="NZ_CP020991.1"/>
</dbReference>
<comment type="similarity">
    <text evidence="1 5 6">Belongs to the bacterial ribosomal protein bS18 family.</text>
</comment>
<dbReference type="SUPFAM" id="SSF46911">
    <property type="entry name" value="Ribosomal protein S18"/>
    <property type="match status" value="1"/>
</dbReference>
<dbReference type="PANTHER" id="PTHR13479:SF40">
    <property type="entry name" value="SMALL RIBOSOMAL SUBUNIT PROTEIN BS18M"/>
    <property type="match status" value="1"/>
</dbReference>
<gene>
    <name evidence="5" type="primary">rpsR</name>
    <name evidence="7" type="ORF">B9O19_00199</name>
</gene>
<keyword evidence="5" id="KW-0699">rRNA-binding</keyword>
<dbReference type="PROSITE" id="PS00057">
    <property type="entry name" value="RIBOSOMAL_S18"/>
    <property type="match status" value="1"/>
</dbReference>
<dbReference type="Pfam" id="PF01084">
    <property type="entry name" value="Ribosomal_S18"/>
    <property type="match status" value="1"/>
</dbReference>
<evidence type="ECO:0000256" key="4">
    <source>
        <dbReference type="ARBA" id="ARBA00035141"/>
    </source>
</evidence>
<comment type="function">
    <text evidence="5">Binds as a heterodimer with protein bS6 to the central domain of the 16S rRNA, where it helps stabilize the platform of the 30S subunit.</text>
</comment>
<dbReference type="GO" id="GO:0006412">
    <property type="term" value="P:translation"/>
    <property type="evidence" value="ECO:0007669"/>
    <property type="project" value="UniProtKB-UniRule"/>
</dbReference>
<dbReference type="NCBIfam" id="TIGR00165">
    <property type="entry name" value="S18"/>
    <property type="match status" value="1"/>
</dbReference>
<dbReference type="GO" id="GO:0070181">
    <property type="term" value="F:small ribosomal subunit rRNA binding"/>
    <property type="evidence" value="ECO:0007669"/>
    <property type="project" value="TreeGrafter"/>
</dbReference>
<keyword evidence="8" id="KW-1185">Reference proteome</keyword>
<dbReference type="AlphaFoldDB" id="A0A2K9NZA6"/>
<evidence type="ECO:0000256" key="2">
    <source>
        <dbReference type="ARBA" id="ARBA00022980"/>
    </source>
</evidence>
<evidence type="ECO:0000256" key="6">
    <source>
        <dbReference type="RuleBase" id="RU003910"/>
    </source>
</evidence>
<dbReference type="PRINTS" id="PR00974">
    <property type="entry name" value="RIBOSOMALS18"/>
</dbReference>
<reference evidence="7 8" key="1">
    <citation type="submission" date="2017-04" db="EMBL/GenBank/DDBJ databases">
        <title>Monoglobus pectinilyticus 14 draft genome.</title>
        <authorList>
            <person name="Kim C."/>
            <person name="Rosendale D.I."/>
            <person name="Kelly W.J."/>
            <person name="Tannock G.W."/>
            <person name="Patchett M.L."/>
            <person name="Jordens J.Z."/>
        </authorList>
    </citation>
    <scope>NUCLEOTIDE SEQUENCE [LARGE SCALE GENOMIC DNA]</scope>
    <source>
        <strain evidence="7 8">14</strain>
    </source>
</reference>
<evidence type="ECO:0000313" key="8">
    <source>
        <dbReference type="Proteomes" id="UP000235589"/>
    </source>
</evidence>
<organism evidence="7 8">
    <name type="scientific">Monoglobus pectinilyticus</name>
    <dbReference type="NCBI Taxonomy" id="1981510"/>
    <lineage>
        <taxon>Bacteria</taxon>
        <taxon>Bacillati</taxon>
        <taxon>Bacillota</taxon>
        <taxon>Clostridia</taxon>
        <taxon>Monoglobales</taxon>
        <taxon>Monoglobaceae</taxon>
        <taxon>Monoglobus</taxon>
    </lineage>
</organism>
<proteinExistence type="inferred from homology"/>
<dbReference type="GeneID" id="98061630"/>
<dbReference type="HAMAP" id="MF_00270">
    <property type="entry name" value="Ribosomal_bS18"/>
    <property type="match status" value="1"/>
</dbReference>
<protein>
    <recommendedName>
        <fullName evidence="4 5">Small ribosomal subunit protein bS18</fullName>
    </recommendedName>
</protein>
<keyword evidence="2 5" id="KW-0689">Ribosomal protein</keyword>
<dbReference type="InterPro" id="IPR018275">
    <property type="entry name" value="Ribosomal_bS18_CS"/>
</dbReference>
<dbReference type="GO" id="GO:0022627">
    <property type="term" value="C:cytosolic small ribosomal subunit"/>
    <property type="evidence" value="ECO:0007669"/>
    <property type="project" value="TreeGrafter"/>
</dbReference>
<comment type="subunit">
    <text evidence="5">Part of the 30S ribosomal subunit. Forms a tight heterodimer with protein bS6.</text>
</comment>
<evidence type="ECO:0000256" key="5">
    <source>
        <dbReference type="HAMAP-Rule" id="MF_00270"/>
    </source>
</evidence>
<evidence type="ECO:0000256" key="3">
    <source>
        <dbReference type="ARBA" id="ARBA00023274"/>
    </source>
</evidence>
<dbReference type="GO" id="GO:0003735">
    <property type="term" value="F:structural constituent of ribosome"/>
    <property type="evidence" value="ECO:0007669"/>
    <property type="project" value="InterPro"/>
</dbReference>
<dbReference type="InterPro" id="IPR001648">
    <property type="entry name" value="Ribosomal_bS18"/>
</dbReference>
<keyword evidence="3 5" id="KW-0687">Ribonucleoprotein</keyword>
<dbReference type="EMBL" id="CP020991">
    <property type="protein sequence ID" value="AUO18383.1"/>
    <property type="molecule type" value="Genomic_DNA"/>
</dbReference>
<dbReference type="Proteomes" id="UP000235589">
    <property type="component" value="Chromosome"/>
</dbReference>
<dbReference type="KEGG" id="mpec:B9O19_00199"/>
<evidence type="ECO:0000313" key="7">
    <source>
        <dbReference type="EMBL" id="AUO18383.1"/>
    </source>
</evidence>
<evidence type="ECO:0000256" key="1">
    <source>
        <dbReference type="ARBA" id="ARBA00005589"/>
    </source>
</evidence>
<dbReference type="PANTHER" id="PTHR13479">
    <property type="entry name" value="30S RIBOSOMAL PROTEIN S18"/>
    <property type="match status" value="1"/>
</dbReference>
<dbReference type="Gene3D" id="4.10.640.10">
    <property type="entry name" value="Ribosomal protein S18"/>
    <property type="match status" value="1"/>
</dbReference>
<dbReference type="OrthoDB" id="9812008at2"/>
<name>A0A2K9NZA6_9FIRM</name>
<accession>A0A2K9NZA6</accession>
<sequence>MAEERRNDRPRGRRPKRKVCSFCVDKVDYIDYKDVAKLRRYVTERAKILPRRISGCCAKHQRQLTVAIKRARQIALMPYTSD</sequence>